<feature type="transmembrane region" description="Helical" evidence="1">
    <location>
        <begin position="109"/>
        <end position="127"/>
    </location>
</feature>
<evidence type="ECO:0000256" key="1">
    <source>
        <dbReference type="SAM" id="Phobius"/>
    </source>
</evidence>
<reference evidence="3" key="1">
    <citation type="journal article" date="2019" name="Int. J. Syst. Evol. Microbiol.">
        <title>The Global Catalogue of Microorganisms (GCM) 10K type strain sequencing project: providing services to taxonomists for standard genome sequencing and annotation.</title>
        <authorList>
            <consortium name="The Broad Institute Genomics Platform"/>
            <consortium name="The Broad Institute Genome Sequencing Center for Infectious Disease"/>
            <person name="Wu L."/>
            <person name="Ma J."/>
        </authorList>
    </citation>
    <scope>NUCLEOTIDE SEQUENCE [LARGE SCALE GENOMIC DNA]</scope>
    <source>
        <strain evidence="3">JCM 17452</strain>
    </source>
</reference>
<proteinExistence type="predicted"/>
<keyword evidence="1" id="KW-0812">Transmembrane</keyword>
<evidence type="ECO:0000313" key="3">
    <source>
        <dbReference type="Proteomes" id="UP001500027"/>
    </source>
</evidence>
<dbReference type="EMBL" id="BAABAV010000002">
    <property type="protein sequence ID" value="GAA4270168.1"/>
    <property type="molecule type" value="Genomic_DNA"/>
</dbReference>
<feature type="transmembrane region" description="Helical" evidence="1">
    <location>
        <begin position="38"/>
        <end position="58"/>
    </location>
</feature>
<organism evidence="2 3">
    <name type="scientific">Hyunsoonleella aestuarii</name>
    <dbReference type="NCBI Taxonomy" id="912802"/>
    <lineage>
        <taxon>Bacteria</taxon>
        <taxon>Pseudomonadati</taxon>
        <taxon>Bacteroidota</taxon>
        <taxon>Flavobacteriia</taxon>
        <taxon>Flavobacteriales</taxon>
        <taxon>Flavobacteriaceae</taxon>
    </lineage>
</organism>
<name>A0ABP8EDJ4_9FLAO</name>
<dbReference type="RefSeq" id="WP_139002545.1">
    <property type="nucleotide sequence ID" value="NZ_BAABAV010000002.1"/>
</dbReference>
<feature type="transmembrane region" description="Helical" evidence="1">
    <location>
        <begin position="12"/>
        <end position="31"/>
    </location>
</feature>
<dbReference type="Proteomes" id="UP001500027">
    <property type="component" value="Unassembled WGS sequence"/>
</dbReference>
<protein>
    <submittedName>
        <fullName evidence="2">Uncharacterized protein</fullName>
    </submittedName>
</protein>
<comment type="caution">
    <text evidence="2">The sequence shown here is derived from an EMBL/GenBank/DDBJ whole genome shotgun (WGS) entry which is preliminary data.</text>
</comment>
<feature type="transmembrane region" description="Helical" evidence="1">
    <location>
        <begin position="211"/>
        <end position="230"/>
    </location>
</feature>
<sequence length="242" mass="29279">MIDFLLEYKSPLTFILEMLAAVTGLVLYGKYKYHYAKYFIWFIVYLFICDSLGGYYKNLIRNDGVLSFLEGTVFVKNYWWFTIFWKIGAILFFAFYYNKILQKYYFRRIAKISGSVFFIFSIFHVIMNLEDYFKTFLPAISIFGAIVIFIVTVLYFIELLQSERILTFYKSLNFYITFTIFIWWLMVTPLVFYDIYMSNLDNSFIFLRTRIYLFGNLFMYSMFVFALIFCKPEKETLIDFTK</sequence>
<feature type="transmembrane region" description="Helical" evidence="1">
    <location>
        <begin position="172"/>
        <end position="191"/>
    </location>
</feature>
<feature type="transmembrane region" description="Helical" evidence="1">
    <location>
        <begin position="139"/>
        <end position="160"/>
    </location>
</feature>
<feature type="transmembrane region" description="Helical" evidence="1">
    <location>
        <begin position="78"/>
        <end position="97"/>
    </location>
</feature>
<keyword evidence="1" id="KW-0472">Membrane</keyword>
<accession>A0ABP8EDJ4</accession>
<keyword evidence="3" id="KW-1185">Reference proteome</keyword>
<evidence type="ECO:0000313" key="2">
    <source>
        <dbReference type="EMBL" id="GAA4270168.1"/>
    </source>
</evidence>
<keyword evidence="1" id="KW-1133">Transmembrane helix</keyword>
<gene>
    <name evidence="2" type="ORF">GCM10022257_22690</name>
</gene>